<dbReference type="OrthoDB" id="3357519at2759"/>
<dbReference type="EMBL" id="KN882047">
    <property type="protein sequence ID" value="KIY45522.1"/>
    <property type="molecule type" value="Genomic_DNA"/>
</dbReference>
<gene>
    <name evidence="1" type="ORF">FISHEDRAFT_76379</name>
</gene>
<reference evidence="1 2" key="1">
    <citation type="journal article" date="2015" name="Fungal Genet. Biol.">
        <title>Evolution of novel wood decay mechanisms in Agaricales revealed by the genome sequences of Fistulina hepatica and Cylindrobasidium torrendii.</title>
        <authorList>
            <person name="Floudas D."/>
            <person name="Held B.W."/>
            <person name="Riley R."/>
            <person name="Nagy L.G."/>
            <person name="Koehler G."/>
            <person name="Ransdell A.S."/>
            <person name="Younus H."/>
            <person name="Chow J."/>
            <person name="Chiniquy J."/>
            <person name="Lipzen A."/>
            <person name="Tritt A."/>
            <person name="Sun H."/>
            <person name="Haridas S."/>
            <person name="LaButti K."/>
            <person name="Ohm R.A."/>
            <person name="Kues U."/>
            <person name="Blanchette R.A."/>
            <person name="Grigoriev I.V."/>
            <person name="Minto R.E."/>
            <person name="Hibbett D.S."/>
        </authorList>
    </citation>
    <scope>NUCLEOTIDE SEQUENCE [LARGE SCALE GENOMIC DNA]</scope>
    <source>
        <strain evidence="1 2">ATCC 64428</strain>
    </source>
</reference>
<organism evidence="1 2">
    <name type="scientific">Fistulina hepatica ATCC 64428</name>
    <dbReference type="NCBI Taxonomy" id="1128425"/>
    <lineage>
        <taxon>Eukaryota</taxon>
        <taxon>Fungi</taxon>
        <taxon>Dikarya</taxon>
        <taxon>Basidiomycota</taxon>
        <taxon>Agaricomycotina</taxon>
        <taxon>Agaricomycetes</taxon>
        <taxon>Agaricomycetidae</taxon>
        <taxon>Agaricales</taxon>
        <taxon>Fistulinaceae</taxon>
        <taxon>Fistulina</taxon>
    </lineage>
</organism>
<name>A0A0D7A3B9_9AGAR</name>
<accession>A0A0D7A3B9</accession>
<keyword evidence="2" id="KW-1185">Reference proteome</keyword>
<dbReference type="SUPFAM" id="SSF52047">
    <property type="entry name" value="RNI-like"/>
    <property type="match status" value="1"/>
</dbReference>
<proteinExistence type="predicted"/>
<evidence type="ECO:0000313" key="2">
    <source>
        <dbReference type="Proteomes" id="UP000054144"/>
    </source>
</evidence>
<evidence type="ECO:0000313" key="1">
    <source>
        <dbReference type="EMBL" id="KIY45522.1"/>
    </source>
</evidence>
<evidence type="ECO:0008006" key="3">
    <source>
        <dbReference type="Google" id="ProtNLM"/>
    </source>
</evidence>
<dbReference type="InterPro" id="IPR032675">
    <property type="entry name" value="LRR_dom_sf"/>
</dbReference>
<protein>
    <recommendedName>
        <fullName evidence="3">F-box domain-containing protein</fullName>
    </recommendedName>
</protein>
<dbReference type="Proteomes" id="UP000054144">
    <property type="component" value="Unassembled WGS sequence"/>
</dbReference>
<sequence>MEASINQRQAPSLGFSRTAPLLDLQPVVLQVQVPPLDLQNVDATALKDAIRHVDDTIRRLRATIEIWNEYQPSVDGMMHLESQLEIWCQYEQSLAARLRLLQPPPLVTFPVGLLVEIFSWCISGDDRLVPIHEIPLHFRVPCHRRSSMYILAQVCQQWRDVICTNLALHPMLFLIIPPEKLDETETIARLEAYLESTHRRPISFKIVFREGPWHWDIFRRLWESPERWGKVEIINNSRSPIPLALHLLHLPHLSSLYIRNYVPPEPFWYGNFPKLETLDIVACPTVLSVVMWVLPQVTCLHVFVLHPRSDFYTLIEAFPRLKKLYLKGEEFIDTDPYFYGTEGPAVLSRLHELHILCDADGSLRYIAAPNLVFLKDQCLSSASIDFVRRSECATTLTDLDLEVEDETMSANAVALMRLTTHVSYLRLSFPSLPRLLAHRSRVYDNIIEALSECTYPGHGKRRLVVLPKLRHLIVNGDQVYQNYTCFVALIDLIDKRSCA</sequence>
<dbReference type="Gene3D" id="3.80.10.10">
    <property type="entry name" value="Ribonuclease Inhibitor"/>
    <property type="match status" value="1"/>
</dbReference>
<dbReference type="AlphaFoldDB" id="A0A0D7A3B9"/>